<dbReference type="GO" id="GO:0003677">
    <property type="term" value="F:DNA binding"/>
    <property type="evidence" value="ECO:0007669"/>
    <property type="project" value="UniProtKB-KW"/>
</dbReference>
<gene>
    <name evidence="5" type="ORF">SAMEA2273318_03915</name>
</gene>
<dbReference type="PANTHER" id="PTHR30408">
    <property type="entry name" value="TYPE-1 RESTRICTION ENZYME ECOKI SPECIFICITY PROTEIN"/>
    <property type="match status" value="1"/>
</dbReference>
<keyword evidence="3" id="KW-0238">DNA-binding</keyword>
<sequence>MGLLRAKRNKVIPDFLLYAYLSPAFQEVIREKTIHGSTTDRLSIKEMPSFKIQIPDIRKQNEIIRILKVIDAKLELNQQVNKTLEQMAQALFKSWFVDFEPVKAKIAALEAGGSQESATLAAMTAISGKEADALVVFEREHPEQYGELKATAELFPYVMQDSELGEIPEGWSTENVENIISRLKIKNTFSTECIKKFGLYPVLEQGAKIYQGYHDEDPSFNASLQSPMFIFGDHTCVMHLSTVPFDISKNTLVLKGKKFNTYWTFFALKDKQKFQEYKRHWSDLKVKQVVIPDESNGFLLTKYFASKCESLFGLLEQNRKQNMNLQNIRDTLLPKLLSGEITLPEAEQAVSEAENV</sequence>
<comment type="similarity">
    <text evidence="1">Belongs to the type-I restriction system S methylase family.</text>
</comment>
<evidence type="ECO:0000256" key="1">
    <source>
        <dbReference type="ARBA" id="ARBA00010923"/>
    </source>
</evidence>
<dbReference type="AlphaFoldDB" id="A0A144RI04"/>
<evidence type="ECO:0000256" key="2">
    <source>
        <dbReference type="ARBA" id="ARBA00022747"/>
    </source>
</evidence>
<dbReference type="Pfam" id="PF01420">
    <property type="entry name" value="Methylase_S"/>
    <property type="match status" value="1"/>
</dbReference>
<evidence type="ECO:0000313" key="6">
    <source>
        <dbReference type="Proteomes" id="UP000076008"/>
    </source>
</evidence>
<dbReference type="SUPFAM" id="SSF116734">
    <property type="entry name" value="DNA methylase specificity domain"/>
    <property type="match status" value="2"/>
</dbReference>
<evidence type="ECO:0000256" key="3">
    <source>
        <dbReference type="ARBA" id="ARBA00023125"/>
    </source>
</evidence>
<keyword evidence="2" id="KW-0680">Restriction system</keyword>
<organism evidence="5 6">
    <name type="scientific">Enterobacter cloacae</name>
    <dbReference type="NCBI Taxonomy" id="550"/>
    <lineage>
        <taxon>Bacteria</taxon>
        <taxon>Pseudomonadati</taxon>
        <taxon>Pseudomonadota</taxon>
        <taxon>Gammaproteobacteria</taxon>
        <taxon>Enterobacterales</taxon>
        <taxon>Enterobacteriaceae</taxon>
        <taxon>Enterobacter</taxon>
        <taxon>Enterobacter cloacae complex</taxon>
    </lineage>
</organism>
<proteinExistence type="inferred from homology"/>
<evidence type="ECO:0000313" key="5">
    <source>
        <dbReference type="EMBL" id="CZW07091.1"/>
    </source>
</evidence>
<reference evidence="5 6" key="1">
    <citation type="submission" date="2016-03" db="EMBL/GenBank/DDBJ databases">
        <authorList>
            <consortium name="Pathogen Informatics"/>
        </authorList>
    </citation>
    <scope>NUCLEOTIDE SEQUENCE [LARGE SCALE GENOMIC DNA]</scope>
    <source>
        <strain evidence="6">e1252</strain>
    </source>
</reference>
<name>A0A144RI04_ENTCL</name>
<dbReference type="InterPro" id="IPR044946">
    <property type="entry name" value="Restrct_endonuc_typeI_TRD_sf"/>
</dbReference>
<feature type="domain" description="Type I restriction modification DNA specificity" evidence="4">
    <location>
        <begin position="3"/>
        <end position="86"/>
    </location>
</feature>
<dbReference type="InterPro" id="IPR052021">
    <property type="entry name" value="Type-I_RS_S_subunit"/>
</dbReference>
<dbReference type="GO" id="GO:0009307">
    <property type="term" value="P:DNA restriction-modification system"/>
    <property type="evidence" value="ECO:0007669"/>
    <property type="project" value="UniProtKB-KW"/>
</dbReference>
<dbReference type="Gene3D" id="3.90.220.20">
    <property type="entry name" value="DNA methylase specificity domains"/>
    <property type="match status" value="2"/>
</dbReference>
<protein>
    <submittedName>
        <fullName evidence="5">EcoKI restriction-modification system protein HsdS</fullName>
    </submittedName>
</protein>
<dbReference type="Proteomes" id="UP000076008">
    <property type="component" value="Unassembled WGS sequence"/>
</dbReference>
<dbReference type="PANTHER" id="PTHR30408:SF13">
    <property type="entry name" value="TYPE I RESTRICTION ENZYME HINDI SPECIFICITY SUBUNIT"/>
    <property type="match status" value="1"/>
</dbReference>
<accession>A0A144RI04</accession>
<dbReference type="EMBL" id="FJXR01000028">
    <property type="protein sequence ID" value="CZW07091.1"/>
    <property type="molecule type" value="Genomic_DNA"/>
</dbReference>
<evidence type="ECO:0000259" key="4">
    <source>
        <dbReference type="Pfam" id="PF01420"/>
    </source>
</evidence>
<dbReference type="InterPro" id="IPR000055">
    <property type="entry name" value="Restrct_endonuc_typeI_TRD"/>
</dbReference>
<dbReference type="Gene3D" id="1.10.287.1120">
    <property type="entry name" value="Bipartite methylase S protein"/>
    <property type="match status" value="1"/>
</dbReference>